<reference evidence="3 5" key="1">
    <citation type="submission" date="2016-10" db="EMBL/GenBank/DDBJ databases">
        <authorList>
            <person name="Cai Z."/>
        </authorList>
    </citation>
    <scope>NUCLEOTIDE SEQUENCE [LARGE SCALE GENOMIC DNA]</scope>
    <source>
        <strain evidence="3 5">DSM 25227</strain>
    </source>
</reference>
<feature type="compositionally biased region" description="Basic residues" evidence="1">
    <location>
        <begin position="178"/>
        <end position="187"/>
    </location>
</feature>
<keyword evidence="4" id="KW-1185">Reference proteome</keyword>
<evidence type="ECO:0000313" key="3">
    <source>
        <dbReference type="EMBL" id="SSA38479.1"/>
    </source>
</evidence>
<accession>A0A2Y9A7A8</accession>
<dbReference type="EMBL" id="QGDJ01000001">
    <property type="protein sequence ID" value="PWJ22201.1"/>
    <property type="molecule type" value="Genomic_DNA"/>
</dbReference>
<evidence type="ECO:0000313" key="2">
    <source>
        <dbReference type="EMBL" id="PWJ22201.1"/>
    </source>
</evidence>
<feature type="region of interest" description="Disordered" evidence="1">
    <location>
        <begin position="56"/>
        <end position="220"/>
    </location>
</feature>
<dbReference type="EMBL" id="UETC01000001">
    <property type="protein sequence ID" value="SSA38479.1"/>
    <property type="molecule type" value="Genomic_DNA"/>
</dbReference>
<evidence type="ECO:0000313" key="5">
    <source>
        <dbReference type="Proteomes" id="UP000251571"/>
    </source>
</evidence>
<name>A0A2Y9A7A8_9RHOB</name>
<dbReference type="Proteomes" id="UP000245839">
    <property type="component" value="Unassembled WGS sequence"/>
</dbReference>
<dbReference type="AlphaFoldDB" id="A0A2Y9A7A8"/>
<feature type="compositionally biased region" description="Low complexity" evidence="1">
    <location>
        <begin position="72"/>
        <end position="131"/>
    </location>
</feature>
<organism evidence="3 5">
    <name type="scientific">Jannaschia seohaensis</name>
    <dbReference type="NCBI Taxonomy" id="475081"/>
    <lineage>
        <taxon>Bacteria</taxon>
        <taxon>Pseudomonadati</taxon>
        <taxon>Pseudomonadota</taxon>
        <taxon>Alphaproteobacteria</taxon>
        <taxon>Rhodobacterales</taxon>
        <taxon>Roseobacteraceae</taxon>
        <taxon>Jannaschia</taxon>
    </lineage>
</organism>
<dbReference type="RefSeq" id="WP_109562778.1">
    <property type="nucleotide sequence ID" value="NZ_QGDJ01000001.1"/>
</dbReference>
<evidence type="ECO:0000313" key="4">
    <source>
        <dbReference type="Proteomes" id="UP000245839"/>
    </source>
</evidence>
<evidence type="ECO:0000256" key="1">
    <source>
        <dbReference type="SAM" id="MobiDB-lite"/>
    </source>
</evidence>
<dbReference type="Proteomes" id="UP000251571">
    <property type="component" value="Unassembled WGS sequence"/>
</dbReference>
<proteinExistence type="predicted"/>
<protein>
    <submittedName>
        <fullName evidence="3">Uncharacterized protein</fullName>
    </submittedName>
</protein>
<feature type="compositionally biased region" description="Low complexity" evidence="1">
    <location>
        <begin position="154"/>
        <end position="168"/>
    </location>
</feature>
<reference evidence="2 4" key="2">
    <citation type="submission" date="2018-03" db="EMBL/GenBank/DDBJ databases">
        <title>Genomic Encyclopedia of Archaeal and Bacterial Type Strains, Phase II (KMG-II): from individual species to whole genera.</title>
        <authorList>
            <person name="Goeker M."/>
        </authorList>
    </citation>
    <scope>NUCLEOTIDE SEQUENCE [LARGE SCALE GENOMIC DNA]</scope>
    <source>
        <strain evidence="2 4">DSM 25227</strain>
    </source>
</reference>
<gene>
    <name evidence="2" type="ORF">BCF38_101611</name>
    <name evidence="3" type="ORF">SAMN05421539_101611</name>
</gene>
<sequence>MTPMLHRAAAASLLPPIATIEFSARLTAAWARQTRDTLAVSTVFTRGTLDFWDTVAKGPHAPRKADSARGRTATAKTAAAPVAKPAPQSPAQPEATPPVAAESVVPVAPEPAPAKAEAPATQAPQKPAAKAQPKRRKTAAKTAPKTTARKTAARAKPPAKAPQSAAEPSGAVDAVSKPKVRTPRKAAAKAPQSPRKGAAKATAPKRSPKPNGSGQDVAAE</sequence>